<keyword evidence="2" id="KW-0012">Acyltransferase</keyword>
<evidence type="ECO:0000259" key="1">
    <source>
        <dbReference type="PROSITE" id="PS51729"/>
    </source>
</evidence>
<dbReference type="Gene3D" id="3.40.630.30">
    <property type="match status" value="1"/>
</dbReference>
<evidence type="ECO:0000313" key="3">
    <source>
        <dbReference type="Proteomes" id="UP001589774"/>
    </source>
</evidence>
<dbReference type="RefSeq" id="WP_013665967.1">
    <property type="nucleotide sequence ID" value="NZ_JBHLWO010000007.1"/>
</dbReference>
<sequence length="103" mass="11900">MKEEFSPLKLAKNTANSRFELLVENQTAFIDYKERNKKIYLIHTEVPSALEGKGVSSALIEKTLTYIEQYGYKLVALCPAVVAFIRRHPEWKRLLDLEQSDIV</sequence>
<reference evidence="2 3" key="1">
    <citation type="submission" date="2024-09" db="EMBL/GenBank/DDBJ databases">
        <authorList>
            <person name="Sun Q."/>
            <person name="Mori K."/>
        </authorList>
    </citation>
    <scope>NUCLEOTIDE SEQUENCE [LARGE SCALE GENOMIC DNA]</scope>
    <source>
        <strain evidence="2 3">CCM 7765</strain>
    </source>
</reference>
<name>A0ABV6HSJ2_9SPHI</name>
<comment type="caution">
    <text evidence="2">The sequence shown here is derived from an EMBL/GenBank/DDBJ whole genome shotgun (WGS) entry which is preliminary data.</text>
</comment>
<protein>
    <submittedName>
        <fullName evidence="2">GNAT family N-acetyltransferase</fullName>
        <ecNumber evidence="2">2.3.1.-</ecNumber>
    </submittedName>
</protein>
<dbReference type="InterPro" id="IPR016181">
    <property type="entry name" value="Acyl_CoA_acyltransferase"/>
</dbReference>
<dbReference type="PANTHER" id="PTHR31435:SF10">
    <property type="entry name" value="BSR4717 PROTEIN"/>
    <property type="match status" value="1"/>
</dbReference>
<dbReference type="InterPro" id="IPR031165">
    <property type="entry name" value="GNAT_YJDJ"/>
</dbReference>
<dbReference type="GO" id="GO:0016746">
    <property type="term" value="F:acyltransferase activity"/>
    <property type="evidence" value="ECO:0007669"/>
    <property type="project" value="UniProtKB-KW"/>
</dbReference>
<keyword evidence="2" id="KW-0808">Transferase</keyword>
<dbReference type="Pfam" id="PF14542">
    <property type="entry name" value="Acetyltransf_CG"/>
    <property type="match status" value="1"/>
</dbReference>
<dbReference type="InterPro" id="IPR045057">
    <property type="entry name" value="Gcn5-rel_NAT"/>
</dbReference>
<dbReference type="SUPFAM" id="SSF55729">
    <property type="entry name" value="Acyl-CoA N-acyltransferases (Nat)"/>
    <property type="match status" value="1"/>
</dbReference>
<dbReference type="EC" id="2.3.1.-" evidence="2"/>
<dbReference type="PROSITE" id="PS51729">
    <property type="entry name" value="GNAT_YJDJ"/>
    <property type="match status" value="1"/>
</dbReference>
<evidence type="ECO:0000313" key="2">
    <source>
        <dbReference type="EMBL" id="MFC0321849.1"/>
    </source>
</evidence>
<keyword evidence="3" id="KW-1185">Reference proteome</keyword>
<dbReference type="PANTHER" id="PTHR31435">
    <property type="entry name" value="PROTEIN NATD1"/>
    <property type="match status" value="1"/>
</dbReference>
<dbReference type="Proteomes" id="UP001589774">
    <property type="component" value="Unassembled WGS sequence"/>
</dbReference>
<feature type="domain" description="N-acetyltransferase" evidence="1">
    <location>
        <begin position="11"/>
        <end position="96"/>
    </location>
</feature>
<gene>
    <name evidence="2" type="ORF">ACFFI0_26280</name>
</gene>
<accession>A0ABV6HSJ2</accession>
<organism evidence="2 3">
    <name type="scientific">Olivibacter oleidegradans</name>
    <dbReference type="NCBI Taxonomy" id="760123"/>
    <lineage>
        <taxon>Bacteria</taxon>
        <taxon>Pseudomonadati</taxon>
        <taxon>Bacteroidota</taxon>
        <taxon>Sphingobacteriia</taxon>
        <taxon>Sphingobacteriales</taxon>
        <taxon>Sphingobacteriaceae</taxon>
        <taxon>Olivibacter</taxon>
    </lineage>
</organism>
<proteinExistence type="predicted"/>
<dbReference type="EMBL" id="JBHLWO010000007">
    <property type="protein sequence ID" value="MFC0321849.1"/>
    <property type="molecule type" value="Genomic_DNA"/>
</dbReference>